<dbReference type="SMART" id="SM00297">
    <property type="entry name" value="BROMO"/>
    <property type="match status" value="1"/>
</dbReference>
<dbReference type="PANTHER" id="PTHR22881">
    <property type="entry name" value="BROMODOMAIN CONTAINING PROTEIN"/>
    <property type="match status" value="1"/>
</dbReference>
<dbReference type="Gene3D" id="1.20.920.10">
    <property type="entry name" value="Bromodomain-like"/>
    <property type="match status" value="1"/>
</dbReference>
<gene>
    <name evidence="5" type="primary">BRD7</name>
    <name evidence="5" type="ORF">HK103_007295</name>
</gene>
<evidence type="ECO:0000313" key="6">
    <source>
        <dbReference type="Proteomes" id="UP001210925"/>
    </source>
</evidence>
<evidence type="ECO:0000313" key="5">
    <source>
        <dbReference type="EMBL" id="KAJ3254242.1"/>
    </source>
</evidence>
<name>A0AAD5Y414_9FUNG</name>
<dbReference type="GO" id="GO:0005634">
    <property type="term" value="C:nucleus"/>
    <property type="evidence" value="ECO:0007669"/>
    <property type="project" value="TreeGrafter"/>
</dbReference>
<dbReference type="InterPro" id="IPR001487">
    <property type="entry name" value="Bromodomain"/>
</dbReference>
<accession>A0AAD5Y414</accession>
<dbReference type="Proteomes" id="UP001210925">
    <property type="component" value="Unassembled WGS sequence"/>
</dbReference>
<feature type="region of interest" description="Disordered" evidence="3">
    <location>
        <begin position="21"/>
        <end position="47"/>
    </location>
</feature>
<feature type="compositionally biased region" description="Basic and acidic residues" evidence="3">
    <location>
        <begin position="169"/>
        <end position="182"/>
    </location>
</feature>
<reference evidence="5" key="1">
    <citation type="submission" date="2020-05" db="EMBL/GenBank/DDBJ databases">
        <title>Phylogenomic resolution of chytrid fungi.</title>
        <authorList>
            <person name="Stajich J.E."/>
            <person name="Amses K."/>
            <person name="Simmons R."/>
            <person name="Seto K."/>
            <person name="Myers J."/>
            <person name="Bonds A."/>
            <person name="Quandt C.A."/>
            <person name="Barry K."/>
            <person name="Liu P."/>
            <person name="Grigoriev I."/>
            <person name="Longcore J.E."/>
            <person name="James T.Y."/>
        </authorList>
    </citation>
    <scope>NUCLEOTIDE SEQUENCE</scope>
    <source>
        <strain evidence="5">PLAUS21</strain>
    </source>
</reference>
<dbReference type="PROSITE" id="PS50014">
    <property type="entry name" value="BROMODOMAIN_2"/>
    <property type="match status" value="1"/>
</dbReference>
<dbReference type="GO" id="GO:0006357">
    <property type="term" value="P:regulation of transcription by RNA polymerase II"/>
    <property type="evidence" value="ECO:0007669"/>
    <property type="project" value="TreeGrafter"/>
</dbReference>
<dbReference type="InterPro" id="IPR051831">
    <property type="entry name" value="Bromodomain_contain_prot"/>
</dbReference>
<evidence type="ECO:0000259" key="4">
    <source>
        <dbReference type="PROSITE" id="PS50014"/>
    </source>
</evidence>
<evidence type="ECO:0000256" key="3">
    <source>
        <dbReference type="SAM" id="MobiDB-lite"/>
    </source>
</evidence>
<evidence type="ECO:0000256" key="1">
    <source>
        <dbReference type="ARBA" id="ARBA00023117"/>
    </source>
</evidence>
<evidence type="ECO:0000256" key="2">
    <source>
        <dbReference type="PROSITE-ProRule" id="PRU00035"/>
    </source>
</evidence>
<keyword evidence="1 2" id="KW-0103">Bromodomain</keyword>
<keyword evidence="6" id="KW-1185">Reference proteome</keyword>
<dbReference type="InterPro" id="IPR036427">
    <property type="entry name" value="Bromodomain-like_sf"/>
</dbReference>
<proteinExistence type="predicted"/>
<dbReference type="GO" id="GO:0006325">
    <property type="term" value="P:chromatin organization"/>
    <property type="evidence" value="ECO:0007669"/>
    <property type="project" value="UniProtKB-ARBA"/>
</dbReference>
<protein>
    <submittedName>
        <fullName evidence="5">Bromodomain containing protein 7</fullName>
    </submittedName>
</protein>
<organism evidence="5 6">
    <name type="scientific">Boothiomyces macroporosus</name>
    <dbReference type="NCBI Taxonomy" id="261099"/>
    <lineage>
        <taxon>Eukaryota</taxon>
        <taxon>Fungi</taxon>
        <taxon>Fungi incertae sedis</taxon>
        <taxon>Chytridiomycota</taxon>
        <taxon>Chytridiomycota incertae sedis</taxon>
        <taxon>Chytridiomycetes</taxon>
        <taxon>Rhizophydiales</taxon>
        <taxon>Terramycetaceae</taxon>
        <taxon>Boothiomyces</taxon>
    </lineage>
</organism>
<dbReference type="AlphaFoldDB" id="A0AAD5Y414"/>
<comment type="caution">
    <text evidence="5">The sequence shown here is derived from an EMBL/GenBank/DDBJ whole genome shotgun (WGS) entry which is preliminary data.</text>
</comment>
<dbReference type="Pfam" id="PF00439">
    <property type="entry name" value="Bromodomain"/>
    <property type="match status" value="1"/>
</dbReference>
<dbReference type="PRINTS" id="PR00503">
    <property type="entry name" value="BROMODOMAIN"/>
</dbReference>
<feature type="region of interest" description="Disordered" evidence="3">
    <location>
        <begin position="161"/>
        <end position="182"/>
    </location>
</feature>
<feature type="domain" description="Bromo" evidence="4">
    <location>
        <begin position="64"/>
        <end position="134"/>
    </location>
</feature>
<sequence>MSQEKPKIKFSIKIKANKITSAAYPTEEEEPERKKRPAPQPSQSVKRKKITLSNCLEKLITMITQRDTYGFFLYPVDTTLVPDYANIIKNPMDLGTMKEKVLKKMYKDCEEFRKDFELVVRNAKLYNAPDTIYYKAADKLEQSGLRIIERETVSVVPDEEEDVVQSPEISEKTKVKEEEPKKEKKKKIKHWEDLENIMFQMYNPDGTIYHENPVNKPSIVEKSPILAFFKQLPYYFQETLSDIDLNPLSHCWITTAETKPALTTQEQNYNYYLGDEKGRSYMESLESFTKDLKYNFKEKDLTRGAHSIAKATRNIIEKKKEVDYHDTECGQVSIKAQIQKLTNEAETLFKNAEKEIYKKQANKCACLSQPVGTSEQVQITSIEQAINENKQELQKILGMPKETRLPHLEKLRKRLLLLVEQSNHSDFEVAKNVTVKVVQPKAKQSPKANANVGASYSAITSMLAQQRARPQVWQPMFPVETRPPEIERKCINCNDPIGVTDD</sequence>
<dbReference type="EMBL" id="JADGKB010000089">
    <property type="protein sequence ID" value="KAJ3254242.1"/>
    <property type="molecule type" value="Genomic_DNA"/>
</dbReference>
<dbReference type="PANTHER" id="PTHR22881:SF27">
    <property type="entry name" value="BROMODOMAIN CONTAINING 7_9"/>
    <property type="match status" value="1"/>
</dbReference>
<dbReference type="SUPFAM" id="SSF47370">
    <property type="entry name" value="Bromodomain"/>
    <property type="match status" value="1"/>
</dbReference>